<accession>A0ABQ2ZMG3</accession>
<name>A0ABQ2ZMG3_9ACTN</name>
<reference evidence="3" key="1">
    <citation type="journal article" date="2019" name="Int. J. Syst. Evol. Microbiol.">
        <title>The Global Catalogue of Microorganisms (GCM) 10K type strain sequencing project: providing services to taxonomists for standard genome sequencing and annotation.</title>
        <authorList>
            <consortium name="The Broad Institute Genomics Platform"/>
            <consortium name="The Broad Institute Genome Sequencing Center for Infectious Disease"/>
            <person name="Wu L."/>
            <person name="Ma J."/>
        </authorList>
    </citation>
    <scope>NUCLEOTIDE SEQUENCE [LARGE SCALE GENOMIC DNA]</scope>
    <source>
        <strain evidence="3">JCM 4594</strain>
    </source>
</reference>
<protein>
    <submittedName>
        <fullName evidence="2">Uncharacterized protein</fullName>
    </submittedName>
</protein>
<feature type="compositionally biased region" description="Basic and acidic residues" evidence="1">
    <location>
        <begin position="52"/>
        <end position="63"/>
    </location>
</feature>
<dbReference type="Proteomes" id="UP000600946">
    <property type="component" value="Unassembled WGS sequence"/>
</dbReference>
<gene>
    <name evidence="2" type="ORF">GCM10010326_09910</name>
</gene>
<feature type="region of interest" description="Disordered" evidence="1">
    <location>
        <begin position="47"/>
        <end position="99"/>
    </location>
</feature>
<evidence type="ECO:0000313" key="2">
    <source>
        <dbReference type="EMBL" id="GGY19068.1"/>
    </source>
</evidence>
<evidence type="ECO:0000313" key="3">
    <source>
        <dbReference type="Proteomes" id="UP000600946"/>
    </source>
</evidence>
<dbReference type="EMBL" id="BMUU01000001">
    <property type="protein sequence ID" value="GGY19068.1"/>
    <property type="molecule type" value="Genomic_DNA"/>
</dbReference>
<proteinExistence type="predicted"/>
<organism evidence="2 3">
    <name type="scientific">Streptomyces xanthochromogenes</name>
    <dbReference type="NCBI Taxonomy" id="67384"/>
    <lineage>
        <taxon>Bacteria</taxon>
        <taxon>Bacillati</taxon>
        <taxon>Actinomycetota</taxon>
        <taxon>Actinomycetes</taxon>
        <taxon>Kitasatosporales</taxon>
        <taxon>Streptomycetaceae</taxon>
        <taxon>Streptomyces</taxon>
    </lineage>
</organism>
<keyword evidence="3" id="KW-1185">Reference proteome</keyword>
<evidence type="ECO:0000256" key="1">
    <source>
        <dbReference type="SAM" id="MobiDB-lite"/>
    </source>
</evidence>
<sequence>MCVFPVSSYVCRDAARPAREPLGRGGSSVAVVRDCAAAGAAVEDPGVARTVGKRETPGKHRDFAGQSVAGHSGRYGRSGSRRAQRSRPVSPNRRQTARC</sequence>
<comment type="caution">
    <text evidence="2">The sequence shown here is derived from an EMBL/GenBank/DDBJ whole genome shotgun (WGS) entry which is preliminary data.</text>
</comment>